<keyword evidence="3" id="KW-0732">Signal</keyword>
<comment type="caution">
    <text evidence="7">The sequence shown here is derived from an EMBL/GenBank/DDBJ whole genome shotgun (WGS) entry which is preliminary data.</text>
</comment>
<accession>B7BCN2</accession>
<dbReference type="InterPro" id="IPR038765">
    <property type="entry name" value="Papain-like_cys_pep_sf"/>
</dbReference>
<dbReference type="PROSITE" id="PS51257">
    <property type="entry name" value="PROKAR_LIPOPROTEIN"/>
    <property type="match status" value="1"/>
</dbReference>
<keyword evidence="2" id="KW-0645">Protease</keyword>
<name>B7BCN2_9BACT</name>
<dbReference type="Pfam" id="PF00877">
    <property type="entry name" value="NLPC_P60"/>
    <property type="match status" value="1"/>
</dbReference>
<evidence type="ECO:0000256" key="4">
    <source>
        <dbReference type="ARBA" id="ARBA00022801"/>
    </source>
</evidence>
<dbReference type="PANTHER" id="PTHR47360">
    <property type="entry name" value="MUREIN DD-ENDOPEPTIDASE MEPS/MUREIN LD-CARBOXYPEPTIDASE"/>
    <property type="match status" value="1"/>
</dbReference>
<dbReference type="GeneID" id="93408475"/>
<feature type="domain" description="NlpC/P60" evidence="6">
    <location>
        <begin position="52"/>
        <end position="178"/>
    </location>
</feature>
<dbReference type="GO" id="GO:0006508">
    <property type="term" value="P:proteolysis"/>
    <property type="evidence" value="ECO:0007669"/>
    <property type="project" value="UniProtKB-KW"/>
</dbReference>
<evidence type="ECO:0000256" key="3">
    <source>
        <dbReference type="ARBA" id="ARBA00022729"/>
    </source>
</evidence>
<evidence type="ECO:0000256" key="2">
    <source>
        <dbReference type="ARBA" id="ARBA00022670"/>
    </source>
</evidence>
<dbReference type="SUPFAM" id="SSF54001">
    <property type="entry name" value="Cysteine proteinases"/>
    <property type="match status" value="1"/>
</dbReference>
<sequence length="180" mass="20290">MIHKKYNLFFFWILLFVLTLTSCGSKKQRVALPADFKGPKELSRLYGVRLTPDDNIFLYNEGAKWLGVPHRMGGLTKKGVDCSGFVAIVFREVYGKQLARSSADMLKHNCKKVNRASLKEGDLVFFRTGKGRKKVPNHVGIYLKNGKFIHTSTSSGVIVSSLSEPYYVRSWLTGGRVKNL</sequence>
<keyword evidence="5" id="KW-0788">Thiol protease</keyword>
<dbReference type="HOGENOM" id="CLU_016043_9_0_10"/>
<dbReference type="STRING" id="537006.PRABACTJOHN_02800"/>
<dbReference type="InterPro" id="IPR052062">
    <property type="entry name" value="Murein_DD/LD_carboxypeptidase"/>
</dbReference>
<evidence type="ECO:0000313" key="8">
    <source>
        <dbReference type="Proteomes" id="UP000005510"/>
    </source>
</evidence>
<dbReference type="GO" id="GO:0008234">
    <property type="term" value="F:cysteine-type peptidase activity"/>
    <property type="evidence" value="ECO:0007669"/>
    <property type="project" value="UniProtKB-KW"/>
</dbReference>
<evidence type="ECO:0000256" key="5">
    <source>
        <dbReference type="ARBA" id="ARBA00022807"/>
    </source>
</evidence>
<dbReference type="MEROPS" id="C40.004"/>
<reference evidence="7 8" key="2">
    <citation type="submission" date="2008-10" db="EMBL/GenBank/DDBJ databases">
        <authorList>
            <person name="Fulton L."/>
            <person name="Clifton S."/>
            <person name="Fulton B."/>
            <person name="Xu J."/>
            <person name="Minx P."/>
            <person name="Pepin K.H."/>
            <person name="Johnson M."/>
            <person name="Bhonagiri V."/>
            <person name="Nash W.E."/>
            <person name="Mardis E.R."/>
            <person name="Wilson R.K."/>
        </authorList>
    </citation>
    <scope>NUCLEOTIDE SEQUENCE [LARGE SCALE GENOMIC DNA]</scope>
    <source>
        <strain evidence="7 8">DSM 18315</strain>
    </source>
</reference>
<evidence type="ECO:0000256" key="1">
    <source>
        <dbReference type="ARBA" id="ARBA00007074"/>
    </source>
</evidence>
<proteinExistence type="inferred from homology"/>
<gene>
    <name evidence="7" type="ORF">PRABACTJOHN_02800</name>
</gene>
<dbReference type="Gene3D" id="3.90.1720.10">
    <property type="entry name" value="endopeptidase domain like (from Nostoc punctiforme)"/>
    <property type="match status" value="1"/>
</dbReference>
<dbReference type="PANTHER" id="PTHR47360:SF1">
    <property type="entry name" value="ENDOPEPTIDASE NLPC-RELATED"/>
    <property type="match status" value="1"/>
</dbReference>
<dbReference type="InterPro" id="IPR000064">
    <property type="entry name" value="NLP_P60_dom"/>
</dbReference>
<dbReference type="EMBL" id="ABYH01000305">
    <property type="protein sequence ID" value="EEC95815.1"/>
    <property type="molecule type" value="Genomic_DNA"/>
</dbReference>
<dbReference type="Proteomes" id="UP000005510">
    <property type="component" value="Unassembled WGS sequence"/>
</dbReference>
<protein>
    <submittedName>
        <fullName evidence="7">NlpC/P60 family protein</fullName>
    </submittedName>
</protein>
<keyword evidence="4" id="KW-0378">Hydrolase</keyword>
<dbReference type="RefSeq" id="WP_008150512.1">
    <property type="nucleotide sequence ID" value="NZ_CP102285.1"/>
</dbReference>
<comment type="similarity">
    <text evidence="1">Belongs to the peptidase C40 family.</text>
</comment>
<evidence type="ECO:0000259" key="6">
    <source>
        <dbReference type="PROSITE" id="PS51935"/>
    </source>
</evidence>
<evidence type="ECO:0000313" key="7">
    <source>
        <dbReference type="EMBL" id="EEC95815.1"/>
    </source>
</evidence>
<dbReference type="AlphaFoldDB" id="B7BCN2"/>
<dbReference type="PROSITE" id="PS51935">
    <property type="entry name" value="NLPC_P60"/>
    <property type="match status" value="1"/>
</dbReference>
<organism evidence="7 8">
    <name type="scientific">Parabacteroides johnsonii DSM 18315</name>
    <dbReference type="NCBI Taxonomy" id="537006"/>
    <lineage>
        <taxon>Bacteria</taxon>
        <taxon>Pseudomonadati</taxon>
        <taxon>Bacteroidota</taxon>
        <taxon>Bacteroidia</taxon>
        <taxon>Bacteroidales</taxon>
        <taxon>Tannerellaceae</taxon>
        <taxon>Parabacteroides</taxon>
    </lineage>
</organism>
<reference evidence="7 8" key="1">
    <citation type="submission" date="2008-10" db="EMBL/GenBank/DDBJ databases">
        <title>Draft genome sequence of Parabacteroides johnsonii (DSM 18315).</title>
        <authorList>
            <person name="Sudarsanam P."/>
            <person name="Ley R."/>
            <person name="Guruge J."/>
            <person name="Turnbaugh P.J."/>
            <person name="Mahowald M."/>
            <person name="Liep D."/>
            <person name="Gordon J."/>
        </authorList>
    </citation>
    <scope>NUCLEOTIDE SEQUENCE [LARGE SCALE GENOMIC DNA]</scope>
    <source>
        <strain evidence="7 8">DSM 18315</strain>
    </source>
</reference>